<comment type="caution">
    <text evidence="1">The sequence shown here is derived from an EMBL/GenBank/DDBJ whole genome shotgun (WGS) entry which is preliminary data.</text>
</comment>
<name>A0A9W4US72_9PLEO</name>
<organism evidence="1 2">
    <name type="scientific">Periconia digitata</name>
    <dbReference type="NCBI Taxonomy" id="1303443"/>
    <lineage>
        <taxon>Eukaryota</taxon>
        <taxon>Fungi</taxon>
        <taxon>Dikarya</taxon>
        <taxon>Ascomycota</taxon>
        <taxon>Pezizomycotina</taxon>
        <taxon>Dothideomycetes</taxon>
        <taxon>Pleosporomycetidae</taxon>
        <taxon>Pleosporales</taxon>
        <taxon>Massarineae</taxon>
        <taxon>Periconiaceae</taxon>
        <taxon>Periconia</taxon>
    </lineage>
</organism>
<proteinExistence type="predicted"/>
<reference evidence="1" key="1">
    <citation type="submission" date="2023-01" db="EMBL/GenBank/DDBJ databases">
        <authorList>
            <person name="Van Ghelder C."/>
            <person name="Rancurel C."/>
        </authorList>
    </citation>
    <scope>NUCLEOTIDE SEQUENCE</scope>
    <source>
        <strain evidence="1">CNCM I-4278</strain>
    </source>
</reference>
<sequence>MTTNARARALKPSRIPGATIATCSQSLFCLIANPTCSNYRRHHSYNEVLVDWKKRRLRACISDFVFFF</sequence>
<keyword evidence="2" id="KW-1185">Reference proteome</keyword>
<dbReference type="AlphaFoldDB" id="A0A9W4US72"/>
<dbReference type="Proteomes" id="UP001152607">
    <property type="component" value="Unassembled WGS sequence"/>
</dbReference>
<evidence type="ECO:0000313" key="1">
    <source>
        <dbReference type="EMBL" id="CAI6340152.1"/>
    </source>
</evidence>
<gene>
    <name evidence="1" type="ORF">PDIGIT_LOCUS13323</name>
</gene>
<evidence type="ECO:0000313" key="2">
    <source>
        <dbReference type="Proteomes" id="UP001152607"/>
    </source>
</evidence>
<protein>
    <submittedName>
        <fullName evidence="1">Uncharacterized protein</fullName>
    </submittedName>
</protein>
<accession>A0A9W4US72</accession>
<dbReference type="EMBL" id="CAOQHR010000010">
    <property type="protein sequence ID" value="CAI6340152.1"/>
    <property type="molecule type" value="Genomic_DNA"/>
</dbReference>